<dbReference type="InterPro" id="IPR003675">
    <property type="entry name" value="Rce1/LyrA-like_dom"/>
</dbReference>
<feature type="compositionally biased region" description="Acidic residues" evidence="1">
    <location>
        <begin position="95"/>
        <end position="105"/>
    </location>
</feature>
<dbReference type="GeneID" id="10798968"/>
<dbReference type="EMBL" id="CP002839">
    <property type="protein sequence ID" value="AEH38631.1"/>
    <property type="molecule type" value="Genomic_DNA"/>
</dbReference>
<feature type="compositionally biased region" description="Basic and acidic residues" evidence="1">
    <location>
        <begin position="62"/>
        <end position="71"/>
    </location>
</feature>
<keyword evidence="2" id="KW-0472">Membrane</keyword>
<feature type="transmembrane region" description="Helical" evidence="2">
    <location>
        <begin position="242"/>
        <end position="263"/>
    </location>
</feature>
<keyword evidence="5" id="KW-1185">Reference proteome</keyword>
<feature type="transmembrane region" description="Helical" evidence="2">
    <location>
        <begin position="201"/>
        <end position="221"/>
    </location>
</feature>
<evidence type="ECO:0000259" key="3">
    <source>
        <dbReference type="Pfam" id="PF02517"/>
    </source>
</evidence>
<evidence type="ECO:0000256" key="1">
    <source>
        <dbReference type="SAM" id="MobiDB-lite"/>
    </source>
</evidence>
<feature type="transmembrane region" description="Helical" evidence="2">
    <location>
        <begin position="309"/>
        <end position="339"/>
    </location>
</feature>
<evidence type="ECO:0000256" key="2">
    <source>
        <dbReference type="SAM" id="Phobius"/>
    </source>
</evidence>
<feature type="transmembrane region" description="Helical" evidence="2">
    <location>
        <begin position="165"/>
        <end position="189"/>
    </location>
</feature>
<protein>
    <submittedName>
        <fullName evidence="4">Abortive infection protein</fullName>
    </submittedName>
</protein>
<accession>F8DBS3</accession>
<feature type="domain" description="CAAX prenyl protease 2/Lysostaphin resistance protein A-like" evidence="3">
    <location>
        <begin position="251"/>
        <end position="342"/>
    </location>
</feature>
<dbReference type="GO" id="GO:0080120">
    <property type="term" value="P:CAAX-box protein maturation"/>
    <property type="evidence" value="ECO:0007669"/>
    <property type="project" value="UniProtKB-ARBA"/>
</dbReference>
<gene>
    <name evidence="4" type="ordered locus">Halxa_4026</name>
</gene>
<dbReference type="KEGG" id="hxa:Halxa_4026"/>
<feature type="region of interest" description="Disordered" evidence="1">
    <location>
        <begin position="27"/>
        <end position="155"/>
    </location>
</feature>
<dbReference type="Pfam" id="PF02517">
    <property type="entry name" value="Rce1-like"/>
    <property type="match status" value="1"/>
</dbReference>
<organism evidence="4 5">
    <name type="scientific">Halopiger xanaduensis (strain DSM 18323 / JCM 14033 / SH-6)</name>
    <dbReference type="NCBI Taxonomy" id="797210"/>
    <lineage>
        <taxon>Archaea</taxon>
        <taxon>Methanobacteriati</taxon>
        <taxon>Methanobacteriota</taxon>
        <taxon>Stenosarchaea group</taxon>
        <taxon>Halobacteria</taxon>
        <taxon>Halobacteriales</taxon>
        <taxon>Natrialbaceae</taxon>
        <taxon>Halopiger</taxon>
    </lineage>
</organism>
<dbReference type="OrthoDB" id="214851at2157"/>
<name>F8DBS3_HALXS</name>
<feature type="compositionally biased region" description="Basic and acidic residues" evidence="1">
    <location>
        <begin position="115"/>
        <end position="127"/>
    </location>
</feature>
<dbReference type="eggNOG" id="arCOG07974">
    <property type="taxonomic scope" value="Archaea"/>
</dbReference>
<dbReference type="eggNOG" id="arCOG02770">
    <property type="taxonomic scope" value="Archaea"/>
</dbReference>
<keyword evidence="2" id="KW-0812">Transmembrane</keyword>
<reference evidence="4 5" key="1">
    <citation type="journal article" date="2012" name="Stand. Genomic Sci.">
        <title>Complete genome sequence of Halopiger xanaduensis type strain (SH-6(T)).</title>
        <authorList>
            <person name="Anderson I."/>
            <person name="Tindall B.J."/>
            <person name="Rohde M."/>
            <person name="Lucas S."/>
            <person name="Han J."/>
            <person name="Lapidus A."/>
            <person name="Cheng J.F."/>
            <person name="Goodwin L."/>
            <person name="Pitluck S."/>
            <person name="Peters L."/>
            <person name="Pati A."/>
            <person name="Mikhailova N."/>
            <person name="Pagani I."/>
            <person name="Teshima H."/>
            <person name="Han C."/>
            <person name="Tapia R."/>
            <person name="Land M."/>
            <person name="Woyke T."/>
            <person name="Klenk H.P."/>
            <person name="Kyrpides N."/>
            <person name="Ivanova N."/>
        </authorList>
    </citation>
    <scope>NUCLEOTIDE SEQUENCE [LARGE SCALE GENOMIC DNA]</scope>
    <source>
        <strain evidence="5">DSM 18323 / JCM 14033 / SH-6</strain>
    </source>
</reference>
<sequence>MADWAAFTGITGVVLVLLLVLSHLTQSTFSESEADSDTEPESDRDGADGFGADAISSSDGPAADRDPRDTGDDTGSLDAATDADEPDPGLLPDADAFESDADDTDAASRAGDPSRPSDERLSADERPNGGQQAGLENGSAYGRRHGHSHGPGDAIDPGNLSTGMLLANVALSQGLFALVLLGAVIYTGVPPDALGIEFSVAYLRQGLLLGTGAGLVLYVGNELGAAAATRLGFDHDEELRELLAPDSLAGWAVLLFGVLPIIAGFEELLFRAALIGAVSTGFGVSPWVLAVVSSLAFAVGHGMQGSVGVVVTGLLGFVLAAVFIVTGSFLVVVVAHYLINALEFAVHEGIDLEWTGGLER</sequence>
<proteinExistence type="predicted"/>
<feature type="compositionally biased region" description="Low complexity" evidence="1">
    <location>
        <begin position="50"/>
        <end position="61"/>
    </location>
</feature>
<evidence type="ECO:0000313" key="5">
    <source>
        <dbReference type="Proteomes" id="UP000006794"/>
    </source>
</evidence>
<dbReference type="RefSeq" id="WP_013881517.1">
    <property type="nucleotide sequence ID" value="NC_015666.1"/>
</dbReference>
<feature type="transmembrane region" description="Helical" evidence="2">
    <location>
        <begin position="269"/>
        <end position="297"/>
    </location>
</feature>
<keyword evidence="2" id="KW-1133">Transmembrane helix</keyword>
<dbReference type="STRING" id="797210.Halxa_4026"/>
<dbReference type="AlphaFoldDB" id="F8DBS3"/>
<evidence type="ECO:0000313" key="4">
    <source>
        <dbReference type="EMBL" id="AEH38631.1"/>
    </source>
</evidence>
<feature type="transmembrane region" description="Helical" evidence="2">
    <location>
        <begin position="6"/>
        <end position="24"/>
    </location>
</feature>
<dbReference type="Proteomes" id="UP000006794">
    <property type="component" value="Chromosome"/>
</dbReference>
<dbReference type="GO" id="GO:0004175">
    <property type="term" value="F:endopeptidase activity"/>
    <property type="evidence" value="ECO:0007669"/>
    <property type="project" value="UniProtKB-ARBA"/>
</dbReference>
<dbReference type="HOGENOM" id="CLU_061949_0_0_2"/>